<name>A0AAN4W0J2_9BACT</name>
<evidence type="ECO:0000313" key="2">
    <source>
        <dbReference type="Proteomes" id="UP001310022"/>
    </source>
</evidence>
<dbReference type="AlphaFoldDB" id="A0AAN4W0J2"/>
<protein>
    <submittedName>
        <fullName evidence="1">Uncharacterized protein</fullName>
    </submittedName>
</protein>
<dbReference type="RefSeq" id="WP_338237667.1">
    <property type="nucleotide sequence ID" value="NZ_BQKE01000001.1"/>
</dbReference>
<keyword evidence="2" id="KW-1185">Reference proteome</keyword>
<dbReference type="Gene3D" id="1.20.120.1870">
    <property type="entry name" value="Fic/DOC protein, Fido domain"/>
    <property type="match status" value="1"/>
</dbReference>
<accession>A0AAN4W0J2</accession>
<gene>
    <name evidence="1" type="ORF">PEDI_29400</name>
</gene>
<dbReference type="InterPro" id="IPR053737">
    <property type="entry name" value="Type_II_TA_Toxin"/>
</dbReference>
<evidence type="ECO:0000313" key="1">
    <source>
        <dbReference type="EMBL" id="GJM62388.1"/>
    </source>
</evidence>
<comment type="caution">
    <text evidence="1">The sequence shown here is derived from an EMBL/GenBank/DDBJ whole genome shotgun (WGS) entry which is preliminary data.</text>
</comment>
<reference evidence="1 2" key="1">
    <citation type="submission" date="2021-12" db="EMBL/GenBank/DDBJ databases">
        <title>Genome sequencing of bacteria with rrn-lacking chromosome and rrn-plasmid.</title>
        <authorList>
            <person name="Anda M."/>
            <person name="Iwasaki W."/>
        </authorList>
    </citation>
    <scope>NUCLEOTIDE SEQUENCE [LARGE SCALE GENOMIC DNA]</scope>
    <source>
        <strain evidence="1 2">NBRC 15940</strain>
    </source>
</reference>
<dbReference type="EMBL" id="BQKE01000001">
    <property type="protein sequence ID" value="GJM62388.1"/>
    <property type="molecule type" value="Genomic_DNA"/>
</dbReference>
<proteinExistence type="predicted"/>
<organism evidence="1 2">
    <name type="scientific">Persicobacter diffluens</name>
    <dbReference type="NCBI Taxonomy" id="981"/>
    <lineage>
        <taxon>Bacteria</taxon>
        <taxon>Pseudomonadati</taxon>
        <taxon>Bacteroidota</taxon>
        <taxon>Cytophagia</taxon>
        <taxon>Cytophagales</taxon>
        <taxon>Persicobacteraceae</taxon>
        <taxon>Persicobacter</taxon>
    </lineage>
</organism>
<sequence>MNYPSKEEILYFHKILIDKSGGSHGIIDIGKLDKILFFVQEDIYSPDFFDKAA</sequence>
<dbReference type="Proteomes" id="UP001310022">
    <property type="component" value="Unassembled WGS sequence"/>
</dbReference>